<feature type="transmembrane region" description="Helical" evidence="5">
    <location>
        <begin position="159"/>
        <end position="183"/>
    </location>
</feature>
<name>A0A0V0TJJ7_9BILA</name>
<dbReference type="GO" id="GO:2001234">
    <property type="term" value="P:negative regulation of apoptotic signaling pathway"/>
    <property type="evidence" value="ECO:0007669"/>
    <property type="project" value="TreeGrafter"/>
</dbReference>
<evidence type="ECO:0000256" key="3">
    <source>
        <dbReference type="ARBA" id="ARBA00022989"/>
    </source>
</evidence>
<dbReference type="AlphaFoldDB" id="A0A0V0TJJ7"/>
<dbReference type="InterPro" id="IPR006214">
    <property type="entry name" value="Bax_inhibitor_1-related"/>
</dbReference>
<feature type="transmembrane region" description="Helical" evidence="5">
    <location>
        <begin position="462"/>
        <end position="481"/>
    </location>
</feature>
<keyword evidence="8" id="KW-1185">Reference proteome</keyword>
<dbReference type="Proteomes" id="UP000055048">
    <property type="component" value="Unassembled WGS sequence"/>
</dbReference>
<reference evidence="7 8" key="1">
    <citation type="submission" date="2015-01" db="EMBL/GenBank/DDBJ databases">
        <title>Evolution of Trichinella species and genotypes.</title>
        <authorList>
            <person name="Korhonen P.K."/>
            <person name="Edoardo P."/>
            <person name="Giuseppe L.R."/>
            <person name="Gasser R.B."/>
        </authorList>
    </citation>
    <scope>NUCLEOTIDE SEQUENCE [LARGE SCALE GENOMIC DNA]</scope>
    <source>
        <strain evidence="7">ISS417</strain>
    </source>
</reference>
<dbReference type="EMBL" id="JYDJ01000240">
    <property type="protein sequence ID" value="KRX39193.1"/>
    <property type="molecule type" value="Genomic_DNA"/>
</dbReference>
<feature type="transmembrane region" description="Helical" evidence="5">
    <location>
        <begin position="556"/>
        <end position="575"/>
    </location>
</feature>
<feature type="transmembrane region" description="Helical" evidence="5">
    <location>
        <begin position="255"/>
        <end position="276"/>
    </location>
</feature>
<feature type="transmembrane region" description="Helical" evidence="5">
    <location>
        <begin position="134"/>
        <end position="152"/>
    </location>
</feature>
<sequence length="679" mass="76704">MHERKLPTLNWALRTLHLCFRFTSTRAVYLWSVRLGEMKNCFCPHNNIPPTMQYPAAANVSKDNVEGGQDNIAIHFNDSTIRSMFIQKVFLIVTAQLCVVSGVVALFTFNLFYFFSTLAIALNDEVRRRYPMNFVLLGVLTVSLAIMAGTIASMVKSEVVMIAATVTCLTCLLVSLLAAFVKFDLTELLFPMYVIGIGLCVYGLVLMFFHTWFGISDVSHAFYSLMIIIFFLMYLAIDIQLIMGNKKYSLSPEEYILAAMLLYVDIINIFINYVSLLSNQPPYYNSYYVPGQAPPAPGWHAPPPPQQGWQQPPPTGGQYGYSQGGYPSYPPYPQTENAGVYSSHPAAENHGEDPKFGFGFSDKSIRQGFIRKVFLILTAQLMVVTAMVAMFTYNDGVKGFVRRNLWTHWLALVTFLVTYIVIGCCNNVRRRYPGNIICLAVLTLALGYITGTTASFYDSQTVILAILICCLCCGAVVIFSMQTKYDFTACLGVVFMLSMGLFLFGILATIFTLAFRAPIVHVVYAGFAAVIFLIYLAIDVQMVVGGKRFEISPEDYVFAAVQLLVDIVYIFLYLLEIIGYSKNKKKKHSEAERFIFHKSFIFTFWYRSFALNRSVWSDFQSAFVLHHFVLCTEQFRLFLYVCEEKSKNVCNDENLNCVKVHRVSAYIKIQLGQAGFVDE</sequence>
<accession>A0A0V0TJJ7</accession>
<evidence type="ECO:0000256" key="6">
    <source>
        <dbReference type="SAM" id="SignalP"/>
    </source>
</evidence>
<dbReference type="GO" id="GO:0016020">
    <property type="term" value="C:membrane"/>
    <property type="evidence" value="ECO:0007669"/>
    <property type="project" value="UniProtKB-SubCell"/>
</dbReference>
<dbReference type="STRING" id="144512.A0A0V0TJJ7"/>
<proteinExistence type="predicted"/>
<protein>
    <submittedName>
        <fullName evidence="7">Protein lifeguard 1</fullName>
    </submittedName>
</protein>
<feature type="signal peptide" evidence="6">
    <location>
        <begin position="1"/>
        <end position="27"/>
    </location>
</feature>
<evidence type="ECO:0000256" key="4">
    <source>
        <dbReference type="ARBA" id="ARBA00023136"/>
    </source>
</evidence>
<dbReference type="Pfam" id="PF01027">
    <property type="entry name" value="Bax1-I"/>
    <property type="match status" value="2"/>
</dbReference>
<organism evidence="7 8">
    <name type="scientific">Trichinella murrelli</name>
    <dbReference type="NCBI Taxonomy" id="144512"/>
    <lineage>
        <taxon>Eukaryota</taxon>
        <taxon>Metazoa</taxon>
        <taxon>Ecdysozoa</taxon>
        <taxon>Nematoda</taxon>
        <taxon>Enoplea</taxon>
        <taxon>Dorylaimia</taxon>
        <taxon>Trichinellida</taxon>
        <taxon>Trichinellidae</taxon>
        <taxon>Trichinella</taxon>
    </lineage>
</organism>
<feature type="transmembrane region" description="Helical" evidence="5">
    <location>
        <begin position="436"/>
        <end position="456"/>
    </location>
</feature>
<dbReference type="CDD" id="cd10428">
    <property type="entry name" value="LFG_like"/>
    <property type="match status" value="1"/>
</dbReference>
<feature type="transmembrane region" description="Helical" evidence="5">
    <location>
        <begin position="89"/>
        <end position="114"/>
    </location>
</feature>
<keyword evidence="6" id="KW-0732">Signal</keyword>
<evidence type="ECO:0000256" key="1">
    <source>
        <dbReference type="ARBA" id="ARBA00004141"/>
    </source>
</evidence>
<feature type="transmembrane region" description="Helical" evidence="5">
    <location>
        <begin position="493"/>
        <end position="515"/>
    </location>
</feature>
<comment type="caution">
    <text evidence="7">The sequence shown here is derived from an EMBL/GenBank/DDBJ whole genome shotgun (WGS) entry which is preliminary data.</text>
</comment>
<evidence type="ECO:0000256" key="2">
    <source>
        <dbReference type="ARBA" id="ARBA00022692"/>
    </source>
</evidence>
<feature type="transmembrane region" description="Helical" evidence="5">
    <location>
        <begin position="221"/>
        <end position="243"/>
    </location>
</feature>
<keyword evidence="4 5" id="KW-0472">Membrane</keyword>
<keyword evidence="2 5" id="KW-0812">Transmembrane</keyword>
<dbReference type="OrthoDB" id="7933078at2759"/>
<feature type="transmembrane region" description="Helical" evidence="5">
    <location>
        <begin position="373"/>
        <end position="393"/>
    </location>
</feature>
<comment type="subcellular location">
    <subcellularLocation>
        <location evidence="1">Membrane</location>
        <topology evidence="1">Multi-pass membrane protein</topology>
    </subcellularLocation>
</comment>
<evidence type="ECO:0000256" key="5">
    <source>
        <dbReference type="SAM" id="Phobius"/>
    </source>
</evidence>
<dbReference type="PANTHER" id="PTHR23291:SF127">
    <property type="entry name" value="PROTEIN LIFEGUARD 1-LIKE"/>
    <property type="match status" value="1"/>
</dbReference>
<feature type="transmembrane region" description="Helical" evidence="5">
    <location>
        <begin position="405"/>
        <end position="424"/>
    </location>
</feature>
<feature type="chain" id="PRO_5006869377" evidence="6">
    <location>
        <begin position="28"/>
        <end position="679"/>
    </location>
</feature>
<gene>
    <name evidence="7" type="primary">GRINA</name>
    <name evidence="7" type="ORF">T05_13157</name>
</gene>
<dbReference type="PANTHER" id="PTHR23291">
    <property type="entry name" value="BAX INHIBITOR-RELATED"/>
    <property type="match status" value="1"/>
</dbReference>
<evidence type="ECO:0000313" key="7">
    <source>
        <dbReference type="EMBL" id="KRX39193.1"/>
    </source>
</evidence>
<dbReference type="GO" id="GO:0005794">
    <property type="term" value="C:Golgi apparatus"/>
    <property type="evidence" value="ECO:0007669"/>
    <property type="project" value="TreeGrafter"/>
</dbReference>
<evidence type="ECO:0000313" key="8">
    <source>
        <dbReference type="Proteomes" id="UP000055048"/>
    </source>
</evidence>
<feature type="transmembrane region" description="Helical" evidence="5">
    <location>
        <begin position="189"/>
        <end position="209"/>
    </location>
</feature>
<dbReference type="GO" id="GO:0005783">
    <property type="term" value="C:endoplasmic reticulum"/>
    <property type="evidence" value="ECO:0007669"/>
    <property type="project" value="TreeGrafter"/>
</dbReference>
<feature type="transmembrane region" description="Helical" evidence="5">
    <location>
        <begin position="521"/>
        <end position="544"/>
    </location>
</feature>
<keyword evidence="3 5" id="KW-1133">Transmembrane helix</keyword>